<dbReference type="PANTHER" id="PTHR11941:SF171">
    <property type="entry name" value="SD19268P"/>
    <property type="match status" value="1"/>
</dbReference>
<evidence type="ECO:0000313" key="2">
    <source>
        <dbReference type="EMBL" id="MBR0649303.1"/>
    </source>
</evidence>
<dbReference type="EMBL" id="JAAEDI010000006">
    <property type="protein sequence ID" value="MBR0649303.1"/>
    <property type="molecule type" value="Genomic_DNA"/>
</dbReference>
<dbReference type="Proteomes" id="UP000698752">
    <property type="component" value="Unassembled WGS sequence"/>
</dbReference>
<comment type="caution">
    <text evidence="2">The sequence shown here is derived from an EMBL/GenBank/DDBJ whole genome shotgun (WGS) entry which is preliminary data.</text>
</comment>
<protein>
    <submittedName>
        <fullName evidence="2">Enoyl-CoA hydratase</fullName>
        <ecNumber evidence="2">4.2.1.17</ecNumber>
    </submittedName>
</protein>
<sequence length="257" mass="27076">MAGRMTVRRSHDGRVAHVAVDHDAKLNTLNPALMQEFAATFETLGEDPSLRAVVLTGAGPRAFIGGADISVMAAVQDPPGGEAFIRLVHGCCRAVRGCPVPVIARVNGWCLGAGLEIAAACDLRIASDAAKFGMPEVRVGIPSVVEAALLPGLIGWGRTRRLLLLAETIGAAEALEWGLVERVVAPDALDSAVDAWIDLLLEAGPEAIRSQKALIRRWEDLTISQGIEAGIGAFAASWQTDEPTRMLGGFMARKKGG</sequence>
<dbReference type="EC" id="4.2.1.17" evidence="2"/>
<dbReference type="Gene3D" id="3.90.226.10">
    <property type="entry name" value="2-enoyl-CoA Hydratase, Chain A, domain 1"/>
    <property type="match status" value="1"/>
</dbReference>
<accession>A0ABS5EE59</accession>
<dbReference type="CDD" id="cd06558">
    <property type="entry name" value="crotonase-like"/>
    <property type="match status" value="1"/>
</dbReference>
<dbReference type="Pfam" id="PF00378">
    <property type="entry name" value="ECH_1"/>
    <property type="match status" value="1"/>
</dbReference>
<comment type="similarity">
    <text evidence="1">Belongs to the enoyl-CoA hydratase/isomerase family.</text>
</comment>
<evidence type="ECO:0000313" key="3">
    <source>
        <dbReference type="Proteomes" id="UP000698752"/>
    </source>
</evidence>
<name>A0ABS5EE59_9PROT</name>
<dbReference type="GO" id="GO:0004300">
    <property type="term" value="F:enoyl-CoA hydratase activity"/>
    <property type="evidence" value="ECO:0007669"/>
    <property type="project" value="UniProtKB-EC"/>
</dbReference>
<dbReference type="PANTHER" id="PTHR11941">
    <property type="entry name" value="ENOYL-COA HYDRATASE-RELATED"/>
    <property type="match status" value="1"/>
</dbReference>
<dbReference type="SUPFAM" id="SSF52096">
    <property type="entry name" value="ClpP/crotonase"/>
    <property type="match status" value="1"/>
</dbReference>
<evidence type="ECO:0000256" key="1">
    <source>
        <dbReference type="ARBA" id="ARBA00005254"/>
    </source>
</evidence>
<organism evidence="2 3">
    <name type="scientific">Neoroseomonas terrae</name>
    <dbReference type="NCBI Taxonomy" id="424799"/>
    <lineage>
        <taxon>Bacteria</taxon>
        <taxon>Pseudomonadati</taxon>
        <taxon>Pseudomonadota</taxon>
        <taxon>Alphaproteobacteria</taxon>
        <taxon>Acetobacterales</taxon>
        <taxon>Acetobacteraceae</taxon>
        <taxon>Neoroseomonas</taxon>
    </lineage>
</organism>
<dbReference type="InterPro" id="IPR001753">
    <property type="entry name" value="Enoyl-CoA_hydra/iso"/>
</dbReference>
<proteinExistence type="inferred from homology"/>
<keyword evidence="3" id="KW-1185">Reference proteome</keyword>
<dbReference type="RefSeq" id="WP_211867166.1">
    <property type="nucleotide sequence ID" value="NZ_JAAEDI010000006.1"/>
</dbReference>
<reference evidence="3" key="1">
    <citation type="journal article" date="2021" name="Syst. Appl. Microbiol.">
        <title>Roseomonas hellenica sp. nov., isolated from roots of wild-growing Alkanna tinctoria.</title>
        <authorList>
            <person name="Rat A."/>
            <person name="Naranjo H.D."/>
            <person name="Lebbe L."/>
            <person name="Cnockaert M."/>
            <person name="Krigas N."/>
            <person name="Grigoriadou K."/>
            <person name="Maloupa E."/>
            <person name="Willems A."/>
        </authorList>
    </citation>
    <scope>NUCLEOTIDE SEQUENCE [LARGE SCALE GENOMIC DNA]</scope>
    <source>
        <strain evidence="3">LMG 31159</strain>
    </source>
</reference>
<dbReference type="InterPro" id="IPR029045">
    <property type="entry name" value="ClpP/crotonase-like_dom_sf"/>
</dbReference>
<gene>
    <name evidence="2" type="ORF">GXW78_06495</name>
</gene>
<keyword evidence="2" id="KW-0456">Lyase</keyword>
<dbReference type="NCBIfam" id="NF004795">
    <property type="entry name" value="PRK06143.1"/>
    <property type="match status" value="1"/>
</dbReference>